<dbReference type="GO" id="GO:0016717">
    <property type="term" value="F:oxidoreductase activity, acting on paired donors, with oxidation of a pair of donors resulting in the reduction of molecular oxygen to two molecules of water"/>
    <property type="evidence" value="ECO:0007669"/>
    <property type="project" value="TreeGrafter"/>
</dbReference>
<protein>
    <recommendedName>
        <fullName evidence="2">Fatty acid desaturase domain-containing protein</fullName>
    </recommendedName>
</protein>
<dbReference type="InterPro" id="IPR005804">
    <property type="entry name" value="FA_desaturase_dom"/>
</dbReference>
<dbReference type="Pfam" id="PF00487">
    <property type="entry name" value="FA_desaturase"/>
    <property type="match status" value="2"/>
</dbReference>
<comment type="caution">
    <text evidence="3">The sequence shown here is derived from an EMBL/GenBank/DDBJ whole genome shotgun (WGS) entry which is preliminary data.</text>
</comment>
<keyword evidence="1" id="KW-1133">Transmembrane helix</keyword>
<dbReference type="PANTHER" id="PTHR19353:SF19">
    <property type="entry name" value="DELTA(5) FATTY ACID DESATURASE C-RELATED"/>
    <property type="match status" value="1"/>
</dbReference>
<dbReference type="Proteomes" id="UP000023152">
    <property type="component" value="Unassembled WGS sequence"/>
</dbReference>
<feature type="domain" description="Fatty acid desaturase" evidence="2">
    <location>
        <begin position="20"/>
        <end position="120"/>
    </location>
</feature>
<dbReference type="EMBL" id="ASPP01013453">
    <property type="protein sequence ID" value="ETO19642.1"/>
    <property type="molecule type" value="Genomic_DNA"/>
</dbReference>
<evidence type="ECO:0000313" key="4">
    <source>
        <dbReference type="Proteomes" id="UP000023152"/>
    </source>
</evidence>
<dbReference type="PANTHER" id="PTHR19353">
    <property type="entry name" value="FATTY ACID DESATURASE 2"/>
    <property type="match status" value="1"/>
</dbReference>
<dbReference type="GO" id="GO:0016020">
    <property type="term" value="C:membrane"/>
    <property type="evidence" value="ECO:0007669"/>
    <property type="project" value="TreeGrafter"/>
</dbReference>
<dbReference type="InterPro" id="IPR012171">
    <property type="entry name" value="Fatty_acid_desaturase"/>
</dbReference>
<sequence length="340" mass="39459">MAALAITFYFAFVRGSAIAAIVFGISKSLMVIQSTHACSHYSFSIYPKLNRFVYWLNMSIAGDTPAQWTAKHVIAHHIDTNITPEDDDTMYPLKRVLPGLPRCWWHSYQHLYIWILYFFVFLPWTVSHNIKVIFGLIYGKMFEGVAELLLIRRDIICKNLDLFVCLLKLQCLENQVRHNGAFDWTETLSCIMIHHITRLAPFFFVDTWFGAIFVVLMTELSSSMWFSLQFAVNHEIAEATLFSDLSTKVHSQNRDWGEHQLLTSHNYSIDFSPSLYLSGGLNYQIEHHLFPSIHYKYYPDLSKIVQQTAKEFNLPYNSSVTFLEGIGRHYQLLKEMGSKD</sequence>
<keyword evidence="1" id="KW-0812">Transmembrane</keyword>
<proteinExistence type="predicted"/>
<dbReference type="OMA" id="THACSHY"/>
<dbReference type="OrthoDB" id="260519at2759"/>
<feature type="domain" description="Fatty acid desaturase" evidence="2">
    <location>
        <begin position="193"/>
        <end position="318"/>
    </location>
</feature>
<feature type="transmembrane region" description="Helical" evidence="1">
    <location>
        <begin position="199"/>
        <end position="218"/>
    </location>
</feature>
<dbReference type="AlphaFoldDB" id="X6N2U5"/>
<keyword evidence="1" id="KW-0472">Membrane</keyword>
<gene>
    <name evidence="3" type="ORF">RFI_17589</name>
</gene>
<keyword evidence="4" id="KW-1185">Reference proteome</keyword>
<dbReference type="GO" id="GO:0008610">
    <property type="term" value="P:lipid biosynthetic process"/>
    <property type="evidence" value="ECO:0007669"/>
    <property type="project" value="UniProtKB-ARBA"/>
</dbReference>
<reference evidence="3 4" key="1">
    <citation type="journal article" date="2013" name="Curr. Biol.">
        <title>The Genome of the Foraminiferan Reticulomyxa filosa.</title>
        <authorList>
            <person name="Glockner G."/>
            <person name="Hulsmann N."/>
            <person name="Schleicher M."/>
            <person name="Noegel A.A."/>
            <person name="Eichinger L."/>
            <person name="Gallinger C."/>
            <person name="Pawlowski J."/>
            <person name="Sierra R."/>
            <person name="Euteneuer U."/>
            <person name="Pillet L."/>
            <person name="Moustafa A."/>
            <person name="Platzer M."/>
            <person name="Groth M."/>
            <person name="Szafranski K."/>
            <person name="Schliwa M."/>
        </authorList>
    </citation>
    <scope>NUCLEOTIDE SEQUENCE [LARGE SCALE GENOMIC DNA]</scope>
</reference>
<evidence type="ECO:0000313" key="3">
    <source>
        <dbReference type="EMBL" id="ETO19642.1"/>
    </source>
</evidence>
<evidence type="ECO:0000259" key="2">
    <source>
        <dbReference type="Pfam" id="PF00487"/>
    </source>
</evidence>
<evidence type="ECO:0000256" key="1">
    <source>
        <dbReference type="SAM" id="Phobius"/>
    </source>
</evidence>
<name>X6N2U5_RETFI</name>
<accession>X6N2U5</accession>
<organism evidence="3 4">
    <name type="scientific">Reticulomyxa filosa</name>
    <dbReference type="NCBI Taxonomy" id="46433"/>
    <lineage>
        <taxon>Eukaryota</taxon>
        <taxon>Sar</taxon>
        <taxon>Rhizaria</taxon>
        <taxon>Retaria</taxon>
        <taxon>Foraminifera</taxon>
        <taxon>Monothalamids</taxon>
        <taxon>Reticulomyxidae</taxon>
        <taxon>Reticulomyxa</taxon>
    </lineage>
</organism>